<feature type="transmembrane region" description="Helical" evidence="2">
    <location>
        <begin position="174"/>
        <end position="193"/>
    </location>
</feature>
<reference evidence="3 4" key="1">
    <citation type="submission" date="2018-10" db="EMBL/GenBank/DDBJ databases">
        <title>Genomic Encyclopedia of Archaeal and Bacterial Type Strains, Phase II (KMG-II): from individual species to whole genera.</title>
        <authorList>
            <person name="Goeker M."/>
        </authorList>
    </citation>
    <scope>NUCLEOTIDE SEQUENCE [LARGE SCALE GENOMIC DNA]</scope>
    <source>
        <strain evidence="3 4">DSM 235</strain>
    </source>
</reference>
<evidence type="ECO:0000256" key="1">
    <source>
        <dbReference type="SAM" id="MobiDB-lite"/>
    </source>
</evidence>
<keyword evidence="2" id="KW-1133">Transmembrane helix</keyword>
<protein>
    <submittedName>
        <fullName evidence="3">Paraquat-inducible protein A</fullName>
    </submittedName>
</protein>
<dbReference type="Pfam" id="PF04403">
    <property type="entry name" value="PqiA"/>
    <property type="match status" value="1"/>
</dbReference>
<feature type="transmembrane region" description="Helical" evidence="2">
    <location>
        <begin position="146"/>
        <end position="168"/>
    </location>
</feature>
<name>A0A495V7Q5_9GAMM</name>
<dbReference type="EMBL" id="RBXL01000001">
    <property type="protein sequence ID" value="RKT45441.1"/>
    <property type="molecule type" value="Genomic_DNA"/>
</dbReference>
<evidence type="ECO:0000313" key="4">
    <source>
        <dbReference type="Proteomes" id="UP000274556"/>
    </source>
</evidence>
<sequence>MARIHPTADIVACPGCDLLQRLPPVPPGARARCPRCGEVLAAPPMDPIERPLALAVAATITFAVAQATPLMSLSAVGRSAQTTIIGGALEMWTQGQPITATLVLICTTLAPAAYLTLVCTLLLAVRRPPAPSWAGALLRLAGHARAWSLPEVMLLGILVALVKIADLATVDPGVGLFATGALLALLAGLATSFDPRTIWDRVAWSTQDTPRGSGASAANGTGGTTAR</sequence>
<organism evidence="3 4">
    <name type="scientific">Thiocapsa rosea</name>
    <dbReference type="NCBI Taxonomy" id="69360"/>
    <lineage>
        <taxon>Bacteria</taxon>
        <taxon>Pseudomonadati</taxon>
        <taxon>Pseudomonadota</taxon>
        <taxon>Gammaproteobacteria</taxon>
        <taxon>Chromatiales</taxon>
        <taxon>Chromatiaceae</taxon>
        <taxon>Thiocapsa</taxon>
    </lineage>
</organism>
<gene>
    <name evidence="3" type="ORF">BDD21_2895</name>
</gene>
<feature type="region of interest" description="Disordered" evidence="1">
    <location>
        <begin position="207"/>
        <end position="227"/>
    </location>
</feature>
<keyword evidence="2" id="KW-0812">Transmembrane</keyword>
<keyword evidence="4" id="KW-1185">Reference proteome</keyword>
<accession>A0A495V7Q5</accession>
<dbReference type="AlphaFoldDB" id="A0A495V7Q5"/>
<proteinExistence type="predicted"/>
<keyword evidence="2" id="KW-0472">Membrane</keyword>
<dbReference type="OrthoDB" id="9800207at2"/>
<evidence type="ECO:0000313" key="3">
    <source>
        <dbReference type="EMBL" id="RKT45441.1"/>
    </source>
</evidence>
<dbReference type="RefSeq" id="WP_120797711.1">
    <property type="nucleotide sequence ID" value="NZ_RBXL01000001.1"/>
</dbReference>
<comment type="caution">
    <text evidence="3">The sequence shown here is derived from an EMBL/GenBank/DDBJ whole genome shotgun (WGS) entry which is preliminary data.</text>
</comment>
<dbReference type="Proteomes" id="UP000274556">
    <property type="component" value="Unassembled WGS sequence"/>
</dbReference>
<feature type="transmembrane region" description="Helical" evidence="2">
    <location>
        <begin position="97"/>
        <end position="125"/>
    </location>
</feature>
<dbReference type="InterPro" id="IPR007498">
    <property type="entry name" value="PqiA-like"/>
</dbReference>
<evidence type="ECO:0000256" key="2">
    <source>
        <dbReference type="SAM" id="Phobius"/>
    </source>
</evidence>